<proteinExistence type="predicted"/>
<reference evidence="1 2" key="1">
    <citation type="journal article" date="2011" name="Front. Microbiol.">
        <title>Two Strains of Crocosphaera watsonii with Highly Conserved Genomes are Distinguished by Strain-Specific Features.</title>
        <authorList>
            <person name="Bench S.R."/>
            <person name="Ilikchyan I.N."/>
            <person name="Tripp H.J."/>
            <person name="Zehr J.P."/>
        </authorList>
    </citation>
    <scope>NUCLEOTIDE SEQUENCE [LARGE SCALE GENOMIC DNA]</scope>
    <source>
        <strain evidence="1 2">WH 0003</strain>
    </source>
</reference>
<gene>
    <name evidence="1" type="ORF">CWATWH0003_3985</name>
</gene>
<evidence type="ECO:0000313" key="2">
    <source>
        <dbReference type="Proteomes" id="UP000003477"/>
    </source>
</evidence>
<dbReference type="EMBL" id="AESD01000606">
    <property type="protein sequence ID" value="EHJ11276.1"/>
    <property type="molecule type" value="Genomic_DNA"/>
</dbReference>
<organism evidence="1 2">
    <name type="scientific">Crocosphaera watsonii WH 0003</name>
    <dbReference type="NCBI Taxonomy" id="423471"/>
    <lineage>
        <taxon>Bacteria</taxon>
        <taxon>Bacillati</taxon>
        <taxon>Cyanobacteriota</taxon>
        <taxon>Cyanophyceae</taxon>
        <taxon>Oscillatoriophycideae</taxon>
        <taxon>Chroococcales</taxon>
        <taxon>Aphanothecaceae</taxon>
        <taxon>Crocosphaera</taxon>
    </lineage>
</organism>
<dbReference type="AlphaFoldDB" id="G5J968"/>
<dbReference type="Proteomes" id="UP000003477">
    <property type="component" value="Unassembled WGS sequence"/>
</dbReference>
<dbReference type="PATRIC" id="fig|423471.3.peg.3735"/>
<name>G5J968_CROWT</name>
<comment type="caution">
    <text evidence="1">The sequence shown here is derived from an EMBL/GenBank/DDBJ whole genome shotgun (WGS) entry which is preliminary data.</text>
</comment>
<protein>
    <submittedName>
        <fullName evidence="1">Uncharacterized protein</fullName>
    </submittedName>
</protein>
<sequence>MRELRSLATKTVCSMTVCVKPGKTQLRDRVNPKHSRNQELIIVVRCLFIIVQGKNRERQMIMG</sequence>
<accession>G5J968</accession>
<evidence type="ECO:0000313" key="1">
    <source>
        <dbReference type="EMBL" id="EHJ11276.1"/>
    </source>
</evidence>